<feature type="signal peptide" evidence="1">
    <location>
        <begin position="1"/>
        <end position="19"/>
    </location>
</feature>
<keyword evidence="3" id="KW-1185">Reference proteome</keyword>
<dbReference type="EMBL" id="JACIDS010000002">
    <property type="protein sequence ID" value="MBB3930936.1"/>
    <property type="molecule type" value="Genomic_DNA"/>
</dbReference>
<dbReference type="AlphaFoldDB" id="A0A840ARD5"/>
<evidence type="ECO:0008006" key="4">
    <source>
        <dbReference type="Google" id="ProtNLM"/>
    </source>
</evidence>
<keyword evidence="1" id="KW-0732">Signal</keyword>
<dbReference type="Proteomes" id="UP000553963">
    <property type="component" value="Unassembled WGS sequence"/>
</dbReference>
<evidence type="ECO:0000313" key="3">
    <source>
        <dbReference type="Proteomes" id="UP000553963"/>
    </source>
</evidence>
<organism evidence="2 3">
    <name type="scientific">Kaistia hirudinis</name>
    <dbReference type="NCBI Taxonomy" id="1293440"/>
    <lineage>
        <taxon>Bacteria</taxon>
        <taxon>Pseudomonadati</taxon>
        <taxon>Pseudomonadota</taxon>
        <taxon>Alphaproteobacteria</taxon>
        <taxon>Hyphomicrobiales</taxon>
        <taxon>Kaistiaceae</taxon>
        <taxon>Kaistia</taxon>
    </lineage>
</organism>
<proteinExistence type="predicted"/>
<accession>A0A840ARD5</accession>
<gene>
    <name evidence="2" type="ORF">GGR25_001975</name>
</gene>
<evidence type="ECO:0000256" key="1">
    <source>
        <dbReference type="SAM" id="SignalP"/>
    </source>
</evidence>
<dbReference type="RefSeq" id="WP_183398542.1">
    <property type="nucleotide sequence ID" value="NZ_JACIDS010000002.1"/>
</dbReference>
<sequence length="147" mass="16120">MVRALFAMLMIALLGSVAAAGTRDLDNPAVTVGPLSRGSVPTCDQNSVLGNVAKRYRTVQTDLWQTDLSIATIRKINQTAFLPGDPGLLDRRFCHAKVELSNGRPADLFYLIEERQGFASIGWGVEFCVAGQDPWRVFDGGCRTVRY</sequence>
<name>A0A840ARD5_9HYPH</name>
<feature type="chain" id="PRO_5032896509" description="Cytoplasmic protein" evidence="1">
    <location>
        <begin position="20"/>
        <end position="147"/>
    </location>
</feature>
<reference evidence="2 3" key="1">
    <citation type="submission" date="2020-08" db="EMBL/GenBank/DDBJ databases">
        <title>Genomic Encyclopedia of Type Strains, Phase IV (KMG-IV): sequencing the most valuable type-strain genomes for metagenomic binning, comparative biology and taxonomic classification.</title>
        <authorList>
            <person name="Goeker M."/>
        </authorList>
    </citation>
    <scope>NUCLEOTIDE SEQUENCE [LARGE SCALE GENOMIC DNA]</scope>
    <source>
        <strain evidence="2 3">DSM 25966</strain>
    </source>
</reference>
<protein>
    <recommendedName>
        <fullName evidence="4">Cytoplasmic protein</fullName>
    </recommendedName>
</protein>
<comment type="caution">
    <text evidence="2">The sequence shown here is derived from an EMBL/GenBank/DDBJ whole genome shotgun (WGS) entry which is preliminary data.</text>
</comment>
<evidence type="ECO:0000313" key="2">
    <source>
        <dbReference type="EMBL" id="MBB3930936.1"/>
    </source>
</evidence>